<comment type="subcellular location">
    <subcellularLocation>
        <location evidence="1">Mitochondrion outer membrane</location>
        <topology evidence="1">Single-pass membrane protein</topology>
    </subcellularLocation>
</comment>
<dbReference type="Gene3D" id="3.40.50.300">
    <property type="entry name" value="P-loop containing nucleotide triphosphate hydrolases"/>
    <property type="match status" value="1"/>
</dbReference>
<reference evidence="7" key="1">
    <citation type="submission" date="2023-06" db="EMBL/GenBank/DDBJ databases">
        <title>Genome-scale phylogeny and comparative genomics of the fungal order Sordariales.</title>
        <authorList>
            <consortium name="Lawrence Berkeley National Laboratory"/>
            <person name="Hensen N."/>
            <person name="Bonometti L."/>
            <person name="Westerberg I."/>
            <person name="Brannstrom I.O."/>
            <person name="Guillou S."/>
            <person name="Cros-Aarteil S."/>
            <person name="Calhoun S."/>
            <person name="Haridas S."/>
            <person name="Kuo A."/>
            <person name="Mondo S."/>
            <person name="Pangilinan J."/>
            <person name="Riley R."/>
            <person name="Labutti K."/>
            <person name="Andreopoulos B."/>
            <person name="Lipzen A."/>
            <person name="Chen C."/>
            <person name="Yanf M."/>
            <person name="Daum C."/>
            <person name="Ng V."/>
            <person name="Clum A."/>
            <person name="Steindorff A."/>
            <person name="Ohm R."/>
            <person name="Martin F."/>
            <person name="Silar P."/>
            <person name="Natvig D."/>
            <person name="Lalanne C."/>
            <person name="Gautier V."/>
            <person name="Ament-Velasquez S.L."/>
            <person name="Kruys A."/>
            <person name="Hutchinson M.I."/>
            <person name="Powell A.J."/>
            <person name="Barry K."/>
            <person name="Miller A.N."/>
            <person name="Grigoriev I.V."/>
            <person name="Debuchy R."/>
            <person name="Gladieux P."/>
            <person name="Thoren M.H."/>
            <person name="Johannesson H."/>
        </authorList>
    </citation>
    <scope>NUCLEOTIDE SEQUENCE</scope>
    <source>
        <strain evidence="7">CBS 307.81</strain>
    </source>
</reference>
<keyword evidence="3" id="KW-1000">Mitochondrion outer membrane</keyword>
<keyword evidence="8" id="KW-1185">Reference proteome</keyword>
<evidence type="ECO:0000313" key="8">
    <source>
        <dbReference type="Proteomes" id="UP001174997"/>
    </source>
</evidence>
<dbReference type="PANTHER" id="PTHR45644:SF56">
    <property type="entry name" value="AAA ATPASE, PUTATIVE (AFU_ORTHOLOGUE AFUA_2G12920)-RELATED"/>
    <property type="match status" value="1"/>
</dbReference>
<dbReference type="Proteomes" id="UP001174997">
    <property type="component" value="Unassembled WGS sequence"/>
</dbReference>
<feature type="compositionally biased region" description="Polar residues" evidence="5">
    <location>
        <begin position="31"/>
        <end position="51"/>
    </location>
</feature>
<comment type="caution">
    <text evidence="7">The sequence shown here is derived from an EMBL/GenBank/DDBJ whole genome shotgun (WGS) entry which is preliminary data.</text>
</comment>
<evidence type="ECO:0000313" key="7">
    <source>
        <dbReference type="EMBL" id="KAK0673458.1"/>
    </source>
</evidence>
<evidence type="ECO:0000256" key="2">
    <source>
        <dbReference type="ARBA" id="ARBA00022741"/>
    </source>
</evidence>
<organism evidence="7 8">
    <name type="scientific">Cercophora samala</name>
    <dbReference type="NCBI Taxonomy" id="330535"/>
    <lineage>
        <taxon>Eukaryota</taxon>
        <taxon>Fungi</taxon>
        <taxon>Dikarya</taxon>
        <taxon>Ascomycota</taxon>
        <taxon>Pezizomycotina</taxon>
        <taxon>Sordariomycetes</taxon>
        <taxon>Sordariomycetidae</taxon>
        <taxon>Sordariales</taxon>
        <taxon>Lasiosphaeriaceae</taxon>
        <taxon>Cercophora</taxon>
    </lineage>
</organism>
<evidence type="ECO:0000256" key="3">
    <source>
        <dbReference type="ARBA" id="ARBA00022787"/>
    </source>
</evidence>
<evidence type="ECO:0000256" key="5">
    <source>
        <dbReference type="SAM" id="MobiDB-lite"/>
    </source>
</evidence>
<name>A0AA39ZLT1_9PEZI</name>
<protein>
    <recommendedName>
        <fullName evidence="6">AAA+ ATPase domain-containing protein</fullName>
    </recommendedName>
</protein>
<keyword evidence="3" id="KW-0496">Mitochondrion</keyword>
<dbReference type="InterPro" id="IPR051701">
    <property type="entry name" value="Mito_OM_Translocase_MSP1"/>
</dbReference>
<dbReference type="GO" id="GO:0016887">
    <property type="term" value="F:ATP hydrolysis activity"/>
    <property type="evidence" value="ECO:0007669"/>
    <property type="project" value="InterPro"/>
</dbReference>
<dbReference type="Pfam" id="PF17862">
    <property type="entry name" value="AAA_lid_3"/>
    <property type="match status" value="1"/>
</dbReference>
<feature type="domain" description="AAA+ ATPase" evidence="6">
    <location>
        <begin position="817"/>
        <end position="951"/>
    </location>
</feature>
<evidence type="ECO:0000256" key="4">
    <source>
        <dbReference type="ARBA" id="ARBA00022840"/>
    </source>
</evidence>
<proteinExistence type="predicted"/>
<feature type="compositionally biased region" description="Low complexity" evidence="5">
    <location>
        <begin position="101"/>
        <end position="119"/>
    </location>
</feature>
<dbReference type="InterPro" id="IPR041569">
    <property type="entry name" value="AAA_lid_3"/>
</dbReference>
<dbReference type="InterPro" id="IPR003593">
    <property type="entry name" value="AAA+_ATPase"/>
</dbReference>
<evidence type="ECO:0000259" key="6">
    <source>
        <dbReference type="SMART" id="SM00382"/>
    </source>
</evidence>
<evidence type="ECO:0000256" key="1">
    <source>
        <dbReference type="ARBA" id="ARBA00004572"/>
    </source>
</evidence>
<dbReference type="Gene3D" id="1.10.8.60">
    <property type="match status" value="1"/>
</dbReference>
<dbReference type="AlphaFoldDB" id="A0AA39ZLT1"/>
<dbReference type="SMART" id="SM00382">
    <property type="entry name" value="AAA"/>
    <property type="match status" value="1"/>
</dbReference>
<accession>A0AA39ZLT1</accession>
<dbReference type="InterPro" id="IPR027417">
    <property type="entry name" value="P-loop_NTPase"/>
</dbReference>
<feature type="region of interest" description="Disordered" evidence="5">
    <location>
        <begin position="731"/>
        <end position="754"/>
    </location>
</feature>
<sequence>MPVAGARALLSAKAAAAASAPSRQLPRVASASRSFQAQQHHGSLPTTTTHRTMVGRGFHTSPSSLARPEDGENNHTTNDNNNSPPPNPPATAATETEDKPNNNNNPTNHENKPEQQQQPENKKDPDPAPESTSAAAIAAAAKRAQLRTSGYGSARARANRVPRVEEVPQLELDQFFLEHNVSLYEERPLGSLDTLLFPMLSEDQERILAETEAEINEQALSETTAEYYKARLAELAVSGEKGDREVLDRLVGRFQRVYNAAFLQVVALGHKPTDTPEDVLDMRELGELVVDQYERVASWEEGRLQREGGRYLEKYGEEKEEGGGIPEGMKRFMHGSPLSRRPDPEYSVCRELLAAVRSQLLTPPPPGVGMKSEARRPVQLFTVLNCKGPRIPVTVVNDIGSELAADVVHLTAMDLGRLLGKHMGQNLYLSRGSLSMLGYAAAEMNGRIVARADAEGEGIAGMVAVTLPSRLRSYFSSRGESTAGMGLDGKWDDLKIANALSALIEAADIKRALSGGEMAQRDLIVHIHDYVEIGAIQSSILNKIRTIVDRMWHNGRRVVIVASSSSELKNSQGQWRDQLAEIGREGTHIIPFYSHEDHHWLEAADNMLDNLRNIEDMVHAMVGADADVSFHREILAIRGISDADRKKAEKYSRLQKLFKQHVFDAQWVYRVATLLVGVRKPGLKRFGLDHLKYVLDFMSERDEHWKKIVPAVKPPYYSPLFTPRSPQMPNFFSGGPPDEFGEQASGPSGTLPGGLASKDLDQHEKKLASGLINAEDIHTTFDNIIVPQETKESLIGLTSLSLTRPEAFTYGVLKTERIPGCLLYGPPGTGKTLLAKAVAKESGANMLEVSAASINDMWLGQSEKNVRAIFSLARKLAPMVIFLDEADALLGARHNTPGRTAHRETITQFLREWDGMSDMRAFIMVATNRPFDLDEAVLRRLPRKILVDLPLVPEREKILGVMLKEEILAEDVNLAQLAKETDLYSGSDLKNLCVSAAMEAVRQEVRDKEAWDKEQAAKAPVLEEGKVEGEEVIIKEVYQFPEKRVLTRKHFEKGLKEISASISEDMDSLKAIRKFDEQYGDSGRKKKRRRGMGFEVVGDGKVGGTEEVRVRQVVTGA</sequence>
<dbReference type="Pfam" id="PF00004">
    <property type="entry name" value="AAA"/>
    <property type="match status" value="1"/>
</dbReference>
<feature type="compositionally biased region" description="Low complexity" evidence="5">
    <location>
        <begin position="16"/>
        <end position="27"/>
    </location>
</feature>
<dbReference type="PANTHER" id="PTHR45644">
    <property type="entry name" value="AAA ATPASE, PUTATIVE (AFU_ORTHOLOGUE AFUA_2G12920)-RELATED-RELATED"/>
    <property type="match status" value="1"/>
</dbReference>
<dbReference type="SUPFAM" id="SSF52540">
    <property type="entry name" value="P-loop containing nucleoside triphosphate hydrolases"/>
    <property type="match status" value="1"/>
</dbReference>
<keyword evidence="3" id="KW-0472">Membrane</keyword>
<keyword evidence="4" id="KW-0067">ATP-binding</keyword>
<dbReference type="GO" id="GO:0005524">
    <property type="term" value="F:ATP binding"/>
    <property type="evidence" value="ECO:0007669"/>
    <property type="project" value="UniProtKB-KW"/>
</dbReference>
<dbReference type="GO" id="GO:0005741">
    <property type="term" value="C:mitochondrial outer membrane"/>
    <property type="evidence" value="ECO:0007669"/>
    <property type="project" value="UniProtKB-SubCell"/>
</dbReference>
<gene>
    <name evidence="7" type="ORF">QBC41DRAFT_370351</name>
</gene>
<keyword evidence="2" id="KW-0547">Nucleotide-binding</keyword>
<dbReference type="EMBL" id="JAULSY010000006">
    <property type="protein sequence ID" value="KAK0673458.1"/>
    <property type="molecule type" value="Genomic_DNA"/>
</dbReference>
<dbReference type="InterPro" id="IPR003959">
    <property type="entry name" value="ATPase_AAA_core"/>
</dbReference>
<feature type="region of interest" description="Disordered" evidence="5">
    <location>
        <begin position="16"/>
        <end position="141"/>
    </location>
</feature>